<dbReference type="EMBL" id="QQNB01000002">
    <property type="protein sequence ID" value="RDE06129.1"/>
    <property type="molecule type" value="Genomic_DNA"/>
</dbReference>
<accession>A0A369VWB7</accession>
<dbReference type="CDD" id="cd01991">
    <property type="entry name" value="Asn_synthase_B_C"/>
    <property type="match status" value="1"/>
</dbReference>
<evidence type="ECO:0000256" key="5">
    <source>
        <dbReference type="ARBA" id="ARBA00022840"/>
    </source>
</evidence>
<keyword evidence="8" id="KW-0028">Amino-acid biosynthesis</keyword>
<comment type="similarity">
    <text evidence="2">Belongs to the asparagine synthetase family.</text>
</comment>
<name>A0A369VWB7_9SPHN</name>
<dbReference type="AlphaFoldDB" id="A0A369VWB7"/>
<evidence type="ECO:0000256" key="9">
    <source>
        <dbReference type="PIRSR" id="PIRSR001589-2"/>
    </source>
</evidence>
<feature type="active site" description="For GATase activity" evidence="8">
    <location>
        <position position="2"/>
    </location>
</feature>
<dbReference type="GO" id="GO:0006529">
    <property type="term" value="P:asparagine biosynthetic process"/>
    <property type="evidence" value="ECO:0007669"/>
    <property type="project" value="UniProtKB-KW"/>
</dbReference>
<feature type="domain" description="Glutamine amidotransferase type-2" evidence="11">
    <location>
        <begin position="2"/>
        <end position="212"/>
    </location>
</feature>
<dbReference type="InterPro" id="IPR051786">
    <property type="entry name" value="ASN_synthetase/amidase"/>
</dbReference>
<evidence type="ECO:0000256" key="2">
    <source>
        <dbReference type="ARBA" id="ARBA00005752"/>
    </source>
</evidence>
<dbReference type="InterPro" id="IPR006426">
    <property type="entry name" value="Asn_synth_AEB"/>
</dbReference>
<dbReference type="OrthoDB" id="9763290at2"/>
<evidence type="ECO:0000313" key="12">
    <source>
        <dbReference type="EMBL" id="RDE06129.1"/>
    </source>
</evidence>
<keyword evidence="13" id="KW-1185">Reference proteome</keyword>
<sequence>MCGIAGFYARGQAPVAAALVERQCDTLVHRGPDSHGILTDGDFGFGMRRLSIIDLPGSDQPIRSHDGRHAIVFNGEIYNYRVLRDELRALGHRFSTQGDTEVVLAAWRQWGEAAWDRLDGMFGTAIWDGHTRQLTLARDAIGIKPLYYSWQEGKLAFGSELKAVLAVPGLAFDPDPRAVHEYFSFGHVRAPRSIYRQVAVLPPGHVLEIGPAGEPQLRAFWSARYMPAAPRPLDEWVQDFRETWMEAVGSQMLAADVEVGAFLSGGVDSSAVVAAMARLSDRPIKTFTIGFAERAYDESPHAEAVARHLGCDHRTHRLVPAAAQAILPAIRHAYDEPFADPSAVPTWYLSQLAAQEVKVALSGDGGDELFFGYKRHLTERRLGRLPGIARRAARTFADLPPLPWRAGNRRLQRWQKTARSAGLPTGGARFFAKTQITSPELRRRLFADTLLDGRDGDDAVLMLADEYQPDMAEISTDSLEQFAMCDLRLNLPAAMLTKVDRASMAHSLEVRVPMLSRAMVDLALSMPADVKLRGGVGKYPIRAAVAPWLPAGILDRRKQGFQMPLAEWFSGDFGRYAEELWRESGVAASGYVNAAAVEGIFREHRTGRRDHGRLLYALAIFCLWWAARAGR</sequence>
<keyword evidence="6 8" id="KW-0315">Glutamine amidotransferase</keyword>
<dbReference type="Pfam" id="PF00733">
    <property type="entry name" value="Asn_synthase"/>
    <property type="match status" value="1"/>
</dbReference>
<dbReference type="InterPro" id="IPR014729">
    <property type="entry name" value="Rossmann-like_a/b/a_fold"/>
</dbReference>
<dbReference type="Proteomes" id="UP000253918">
    <property type="component" value="Unassembled WGS sequence"/>
</dbReference>
<dbReference type="InterPro" id="IPR033738">
    <property type="entry name" value="AsnB_N"/>
</dbReference>
<protein>
    <recommendedName>
        <fullName evidence="3">asparagine synthase (glutamine-hydrolyzing)</fullName>
        <ecNumber evidence="3">6.3.5.4</ecNumber>
    </recommendedName>
</protein>
<comment type="caution">
    <text evidence="12">The sequence shown here is derived from an EMBL/GenBank/DDBJ whole genome shotgun (WGS) entry which is preliminary data.</text>
</comment>
<evidence type="ECO:0000313" key="13">
    <source>
        <dbReference type="Proteomes" id="UP000253918"/>
    </source>
</evidence>
<reference evidence="12 13" key="1">
    <citation type="submission" date="2018-07" db="EMBL/GenBank/DDBJ databases">
        <title>a novel species of Sphingomonas isolated from the rhizosphere soil of Araceae plant.</title>
        <authorList>
            <person name="Zhiyong W."/>
            <person name="Qinglan Z."/>
            <person name="Zhiwei F."/>
            <person name="Ding X."/>
            <person name="Gejiao W."/>
            <person name="Shixue Z."/>
        </authorList>
    </citation>
    <scope>NUCLEOTIDE SEQUENCE [LARGE SCALE GENOMIC DNA]</scope>
    <source>
        <strain evidence="12 13">WZY 27</strain>
    </source>
</reference>
<proteinExistence type="inferred from homology"/>
<dbReference type="PANTHER" id="PTHR43284:SF1">
    <property type="entry name" value="ASPARAGINE SYNTHETASE"/>
    <property type="match status" value="1"/>
</dbReference>
<dbReference type="SUPFAM" id="SSF56235">
    <property type="entry name" value="N-terminal nucleophile aminohydrolases (Ntn hydrolases)"/>
    <property type="match status" value="1"/>
</dbReference>
<evidence type="ECO:0000256" key="4">
    <source>
        <dbReference type="ARBA" id="ARBA00022741"/>
    </source>
</evidence>
<evidence type="ECO:0000256" key="7">
    <source>
        <dbReference type="ARBA" id="ARBA00048741"/>
    </source>
</evidence>
<dbReference type="EC" id="6.3.5.4" evidence="3"/>
<dbReference type="NCBIfam" id="TIGR01536">
    <property type="entry name" value="asn_synth_AEB"/>
    <property type="match status" value="1"/>
</dbReference>
<dbReference type="InterPro" id="IPR001962">
    <property type="entry name" value="Asn_synthase"/>
</dbReference>
<evidence type="ECO:0000256" key="3">
    <source>
        <dbReference type="ARBA" id="ARBA00012737"/>
    </source>
</evidence>
<dbReference type="InterPro" id="IPR029055">
    <property type="entry name" value="Ntn_hydrolases_N"/>
</dbReference>
<dbReference type="PANTHER" id="PTHR43284">
    <property type="entry name" value="ASPARAGINE SYNTHETASE (GLUTAMINE-HYDROLYZING)"/>
    <property type="match status" value="1"/>
</dbReference>
<gene>
    <name evidence="12" type="primary">asnB</name>
    <name evidence="12" type="ORF">DVW87_10740</name>
</gene>
<feature type="binding site" evidence="9">
    <location>
        <position position="289"/>
    </location>
    <ligand>
        <name>ATP</name>
        <dbReference type="ChEBI" id="CHEBI:30616"/>
    </ligand>
</feature>
<feature type="site" description="Important for beta-aspartyl-AMP intermediate formation" evidence="10">
    <location>
        <position position="364"/>
    </location>
</feature>
<evidence type="ECO:0000256" key="8">
    <source>
        <dbReference type="PIRSR" id="PIRSR001589-1"/>
    </source>
</evidence>
<dbReference type="GO" id="GO:0004066">
    <property type="term" value="F:asparagine synthase (glutamine-hydrolyzing) activity"/>
    <property type="evidence" value="ECO:0007669"/>
    <property type="project" value="UniProtKB-EC"/>
</dbReference>
<dbReference type="PIRSF" id="PIRSF001589">
    <property type="entry name" value="Asn_synthetase_glu-h"/>
    <property type="match status" value="1"/>
</dbReference>
<dbReference type="Gene3D" id="3.60.20.10">
    <property type="entry name" value="Glutamine Phosphoribosylpyrophosphate, subunit 1, domain 1"/>
    <property type="match status" value="1"/>
</dbReference>
<dbReference type="GO" id="GO:0005829">
    <property type="term" value="C:cytosol"/>
    <property type="evidence" value="ECO:0007669"/>
    <property type="project" value="TreeGrafter"/>
</dbReference>
<dbReference type="GO" id="GO:0005524">
    <property type="term" value="F:ATP binding"/>
    <property type="evidence" value="ECO:0007669"/>
    <property type="project" value="UniProtKB-KW"/>
</dbReference>
<keyword evidence="4 9" id="KW-0547">Nucleotide-binding</keyword>
<dbReference type="CDD" id="cd00712">
    <property type="entry name" value="AsnB"/>
    <property type="match status" value="1"/>
</dbReference>
<feature type="binding site" evidence="9">
    <location>
        <begin position="362"/>
        <end position="363"/>
    </location>
    <ligand>
        <name>ATP</name>
        <dbReference type="ChEBI" id="CHEBI:30616"/>
    </ligand>
</feature>
<dbReference type="Gene3D" id="3.40.50.620">
    <property type="entry name" value="HUPs"/>
    <property type="match status" value="1"/>
</dbReference>
<dbReference type="PROSITE" id="PS51278">
    <property type="entry name" value="GATASE_TYPE_2"/>
    <property type="match status" value="1"/>
</dbReference>
<dbReference type="SUPFAM" id="SSF52402">
    <property type="entry name" value="Adenine nucleotide alpha hydrolases-like"/>
    <property type="match status" value="1"/>
</dbReference>
<evidence type="ECO:0000256" key="6">
    <source>
        <dbReference type="ARBA" id="ARBA00022962"/>
    </source>
</evidence>
<keyword evidence="12" id="KW-0436">Ligase</keyword>
<keyword evidence="8" id="KW-0061">Asparagine biosynthesis</keyword>
<keyword evidence="5 9" id="KW-0067">ATP-binding</keyword>
<comment type="pathway">
    <text evidence="1">Amino-acid biosynthesis; L-asparagine biosynthesis; L-asparagine from L-aspartate (L-Gln route): step 1/1.</text>
</comment>
<evidence type="ECO:0000256" key="1">
    <source>
        <dbReference type="ARBA" id="ARBA00005187"/>
    </source>
</evidence>
<evidence type="ECO:0000256" key="10">
    <source>
        <dbReference type="PIRSR" id="PIRSR001589-3"/>
    </source>
</evidence>
<evidence type="ECO:0000259" key="11">
    <source>
        <dbReference type="PROSITE" id="PS51278"/>
    </source>
</evidence>
<dbReference type="Pfam" id="PF13537">
    <property type="entry name" value="GATase_7"/>
    <property type="match status" value="1"/>
</dbReference>
<dbReference type="InterPro" id="IPR017932">
    <property type="entry name" value="GATase_2_dom"/>
</dbReference>
<feature type="binding site" evidence="9">
    <location>
        <position position="99"/>
    </location>
    <ligand>
        <name>L-glutamine</name>
        <dbReference type="ChEBI" id="CHEBI:58359"/>
    </ligand>
</feature>
<comment type="catalytic activity">
    <reaction evidence="7">
        <text>L-aspartate + L-glutamine + ATP + H2O = L-asparagine + L-glutamate + AMP + diphosphate + H(+)</text>
        <dbReference type="Rhea" id="RHEA:12228"/>
        <dbReference type="ChEBI" id="CHEBI:15377"/>
        <dbReference type="ChEBI" id="CHEBI:15378"/>
        <dbReference type="ChEBI" id="CHEBI:29985"/>
        <dbReference type="ChEBI" id="CHEBI:29991"/>
        <dbReference type="ChEBI" id="CHEBI:30616"/>
        <dbReference type="ChEBI" id="CHEBI:33019"/>
        <dbReference type="ChEBI" id="CHEBI:58048"/>
        <dbReference type="ChEBI" id="CHEBI:58359"/>
        <dbReference type="ChEBI" id="CHEBI:456215"/>
        <dbReference type="EC" id="6.3.5.4"/>
    </reaction>
</comment>
<organism evidence="12 13">
    <name type="scientific">Sphingomonas aracearum</name>
    <dbReference type="NCBI Taxonomy" id="2283317"/>
    <lineage>
        <taxon>Bacteria</taxon>
        <taxon>Pseudomonadati</taxon>
        <taxon>Pseudomonadota</taxon>
        <taxon>Alphaproteobacteria</taxon>
        <taxon>Sphingomonadales</taxon>
        <taxon>Sphingomonadaceae</taxon>
        <taxon>Sphingomonas</taxon>
    </lineage>
</organism>